<dbReference type="GO" id="GO:0015344">
    <property type="term" value="F:siderophore uptake transmembrane transporter activity"/>
    <property type="evidence" value="ECO:0007669"/>
    <property type="project" value="TreeGrafter"/>
</dbReference>
<evidence type="ECO:0008006" key="8">
    <source>
        <dbReference type="Google" id="ProtNLM"/>
    </source>
</evidence>
<accession>A0A644V9Z0</accession>
<keyword evidence="3" id="KW-0812">Transmembrane</keyword>
<keyword evidence="2" id="KW-0813">Transport</keyword>
<dbReference type="AlphaFoldDB" id="A0A644V9Z0"/>
<organism evidence="7">
    <name type="scientific">bioreactor metagenome</name>
    <dbReference type="NCBI Taxonomy" id="1076179"/>
    <lineage>
        <taxon>unclassified sequences</taxon>
        <taxon>metagenomes</taxon>
        <taxon>ecological metagenomes</taxon>
    </lineage>
</organism>
<dbReference type="SUPFAM" id="SSF56935">
    <property type="entry name" value="Porins"/>
    <property type="match status" value="1"/>
</dbReference>
<evidence type="ECO:0000256" key="4">
    <source>
        <dbReference type="ARBA" id="ARBA00022729"/>
    </source>
</evidence>
<name>A0A644V9Z0_9ZZZZ</name>
<dbReference type="InterPro" id="IPR039426">
    <property type="entry name" value="TonB-dep_rcpt-like"/>
</dbReference>
<protein>
    <recommendedName>
        <fullName evidence="8">Vitamin B12 transporter BtuB</fullName>
    </recommendedName>
</protein>
<dbReference type="Gene3D" id="2.170.130.10">
    <property type="entry name" value="TonB-dependent receptor, plug domain"/>
    <property type="match status" value="1"/>
</dbReference>
<evidence type="ECO:0000256" key="2">
    <source>
        <dbReference type="ARBA" id="ARBA00022448"/>
    </source>
</evidence>
<evidence type="ECO:0000256" key="5">
    <source>
        <dbReference type="ARBA" id="ARBA00023136"/>
    </source>
</evidence>
<evidence type="ECO:0000256" key="1">
    <source>
        <dbReference type="ARBA" id="ARBA00004571"/>
    </source>
</evidence>
<dbReference type="InterPro" id="IPR008969">
    <property type="entry name" value="CarboxyPept-like_regulatory"/>
</dbReference>
<dbReference type="PANTHER" id="PTHR30069:SF29">
    <property type="entry name" value="HEMOGLOBIN AND HEMOGLOBIN-HAPTOGLOBIN-BINDING PROTEIN 1-RELATED"/>
    <property type="match status" value="1"/>
</dbReference>
<proteinExistence type="predicted"/>
<reference evidence="7" key="1">
    <citation type="submission" date="2019-08" db="EMBL/GenBank/DDBJ databases">
        <authorList>
            <person name="Kucharzyk K."/>
            <person name="Murdoch R.W."/>
            <person name="Higgins S."/>
            <person name="Loffler F."/>
        </authorList>
    </citation>
    <scope>NUCLEOTIDE SEQUENCE</scope>
</reference>
<dbReference type="SUPFAM" id="SSF49464">
    <property type="entry name" value="Carboxypeptidase regulatory domain-like"/>
    <property type="match status" value="1"/>
</dbReference>
<dbReference type="Gene3D" id="2.40.170.20">
    <property type="entry name" value="TonB-dependent receptor, beta-barrel domain"/>
    <property type="match status" value="1"/>
</dbReference>
<dbReference type="InterPro" id="IPR037066">
    <property type="entry name" value="Plug_dom_sf"/>
</dbReference>
<keyword evidence="6" id="KW-0998">Cell outer membrane</keyword>
<dbReference type="Gene3D" id="2.60.40.1120">
    <property type="entry name" value="Carboxypeptidase-like, regulatory domain"/>
    <property type="match status" value="1"/>
</dbReference>
<dbReference type="GO" id="GO:0044718">
    <property type="term" value="P:siderophore transmembrane transport"/>
    <property type="evidence" value="ECO:0007669"/>
    <property type="project" value="TreeGrafter"/>
</dbReference>
<gene>
    <name evidence="7" type="ORF">SDC9_34154</name>
</gene>
<comment type="caution">
    <text evidence="7">The sequence shown here is derived from an EMBL/GenBank/DDBJ whole genome shotgun (WGS) entry which is preliminary data.</text>
</comment>
<dbReference type="EMBL" id="VSSQ01000251">
    <property type="protein sequence ID" value="MPL88138.1"/>
    <property type="molecule type" value="Genomic_DNA"/>
</dbReference>
<keyword evidence="5" id="KW-0472">Membrane</keyword>
<evidence type="ECO:0000313" key="7">
    <source>
        <dbReference type="EMBL" id="MPL88138.1"/>
    </source>
</evidence>
<evidence type="ECO:0000256" key="3">
    <source>
        <dbReference type="ARBA" id="ARBA00022692"/>
    </source>
</evidence>
<dbReference type="Pfam" id="PF13715">
    <property type="entry name" value="CarbopepD_reg_2"/>
    <property type="match status" value="1"/>
</dbReference>
<dbReference type="InterPro" id="IPR036942">
    <property type="entry name" value="Beta-barrel_TonB_sf"/>
</dbReference>
<dbReference type="GO" id="GO:0009279">
    <property type="term" value="C:cell outer membrane"/>
    <property type="evidence" value="ECO:0007669"/>
    <property type="project" value="UniProtKB-SubCell"/>
</dbReference>
<evidence type="ECO:0000256" key="6">
    <source>
        <dbReference type="ARBA" id="ARBA00023237"/>
    </source>
</evidence>
<comment type="subcellular location">
    <subcellularLocation>
        <location evidence="1">Cell outer membrane</location>
        <topology evidence="1">Multi-pass membrane protein</topology>
    </subcellularLocation>
</comment>
<sequence>MPLISFSQEIRGKVVDKETNKAVAFANVAIKGTKIGVTSDDRGMFSIKRNSKDSLFIEISFIGYKKESKFIPIDKEYIEIALTKESKELETVSVVGEMSGTISDNNQASFNQYISSEGIKRLACCSLAESFENNAAVDVGFTDAVTGAKQIQMLGLAGIYSQILVENQPSIRILSSTYGLNYIPGPWLEGIGISKGTASVTQGYESITGQINIDVKKPESKEKFYFEYFTNDFLKQEINVNTAFRINKYLESIALVHAAKIFMKTDRNNDNFLDVPLSNLLIGSNRYFYNYKEKIKSRFGVDVLYEDRIAGDKRFDKDRDFNTTNYYGAVLNSRRIQVFENTGFLLNSEKNRSFAVNGNLVYHQLESQFGLREYNPKQLSGNLALILNSDLWNDKNKLSLGLGSSYDELKENLSNKNYIIGQPLDKEELVLGAYAEYTFSDRKKWTFITGLRGDYNTFYKQRIITPRIHAKYSPFENSAFRFSAGRGLHSANILPENISLLTSSRKLFFDQELKLEDAWNYGISYTHKFFMEDERNISFAVDFHRTDFTNRVVIDLERNTQEAHIYNLMGESFANSFQAEVTITPFEGFETTIAYVFSDSKITVDNKLIEMPLTAKHKGLISLHYSTKYDRWKFSFTTQYHGPTTLPNTSNNPAIYQLPDRSPDYFILHAQITRKFNKFEAYIGCENILNYTQKNPIISSDNPFGQYFDSSIIYAPILGRQFNFGLRIKI</sequence>
<keyword evidence="4" id="KW-0732">Signal</keyword>
<dbReference type="PANTHER" id="PTHR30069">
    <property type="entry name" value="TONB-DEPENDENT OUTER MEMBRANE RECEPTOR"/>
    <property type="match status" value="1"/>
</dbReference>